<sequence length="178" mass="21126">MSWKWELVNSLFNECDKGLIAQIPMLSRRQEDGWQWVHKRKGLYSVKSAYQFLTRHLHGHEQVFVVELWRKLWSLKIPPKVRNLVLHICNHCIPTKLELQPRQIDIELVCALCRAEAESLEHVFLFCPFARDLWASCISTLLPVFVQLTLHWLCQVFSTLSVEDCQMCCMVLWMLWMN</sequence>
<comment type="caution">
    <text evidence="2">The sequence shown here is derived from an EMBL/GenBank/DDBJ whole genome shotgun (WGS) entry which is preliminary data.</text>
</comment>
<dbReference type="Proteomes" id="UP001174677">
    <property type="component" value="Chromosome 1"/>
</dbReference>
<keyword evidence="3" id="KW-1185">Reference proteome</keyword>
<evidence type="ECO:0000313" key="3">
    <source>
        <dbReference type="Proteomes" id="UP001174677"/>
    </source>
</evidence>
<protein>
    <recommendedName>
        <fullName evidence="1">Reverse transcriptase zinc-binding domain-containing protein</fullName>
    </recommendedName>
</protein>
<reference evidence="2" key="1">
    <citation type="journal article" date="2023" name="Plant Biotechnol. J.">
        <title>Chromosome-level wild Hevea brasiliensis genome provides new tools for genomic-assisted breeding and valuable loci to elevate rubber yield.</title>
        <authorList>
            <person name="Cheng H."/>
            <person name="Song X."/>
            <person name="Hu Y."/>
            <person name="Wu T."/>
            <person name="Yang Q."/>
            <person name="An Z."/>
            <person name="Feng S."/>
            <person name="Deng Z."/>
            <person name="Wu W."/>
            <person name="Zeng X."/>
            <person name="Tu M."/>
            <person name="Wang X."/>
            <person name="Huang H."/>
        </authorList>
    </citation>
    <scope>NUCLEOTIDE SEQUENCE</scope>
    <source>
        <strain evidence="2">MT/VB/25A 57/8</strain>
    </source>
</reference>
<accession>A0ABQ9N9T7</accession>
<organism evidence="2 3">
    <name type="scientific">Hevea brasiliensis</name>
    <name type="common">Para rubber tree</name>
    <name type="synonym">Siphonia brasiliensis</name>
    <dbReference type="NCBI Taxonomy" id="3981"/>
    <lineage>
        <taxon>Eukaryota</taxon>
        <taxon>Viridiplantae</taxon>
        <taxon>Streptophyta</taxon>
        <taxon>Embryophyta</taxon>
        <taxon>Tracheophyta</taxon>
        <taxon>Spermatophyta</taxon>
        <taxon>Magnoliopsida</taxon>
        <taxon>eudicotyledons</taxon>
        <taxon>Gunneridae</taxon>
        <taxon>Pentapetalae</taxon>
        <taxon>rosids</taxon>
        <taxon>fabids</taxon>
        <taxon>Malpighiales</taxon>
        <taxon>Euphorbiaceae</taxon>
        <taxon>Crotonoideae</taxon>
        <taxon>Micrandreae</taxon>
        <taxon>Hevea</taxon>
    </lineage>
</organism>
<evidence type="ECO:0000259" key="1">
    <source>
        <dbReference type="Pfam" id="PF13966"/>
    </source>
</evidence>
<gene>
    <name evidence="2" type="ORF">P3X46_000382</name>
</gene>
<name>A0ABQ9N9T7_HEVBR</name>
<dbReference type="EMBL" id="JARPOI010000001">
    <property type="protein sequence ID" value="KAJ9189041.1"/>
    <property type="molecule type" value="Genomic_DNA"/>
</dbReference>
<dbReference type="InterPro" id="IPR026960">
    <property type="entry name" value="RVT-Znf"/>
</dbReference>
<evidence type="ECO:0000313" key="2">
    <source>
        <dbReference type="EMBL" id="KAJ9189041.1"/>
    </source>
</evidence>
<feature type="domain" description="Reverse transcriptase zinc-binding" evidence="1">
    <location>
        <begin position="44"/>
        <end position="134"/>
    </location>
</feature>
<proteinExistence type="predicted"/>
<dbReference type="Pfam" id="PF13966">
    <property type="entry name" value="zf-RVT"/>
    <property type="match status" value="1"/>
</dbReference>